<dbReference type="Pfam" id="PF20253">
    <property type="entry name" value="DUF6604"/>
    <property type="match status" value="1"/>
</dbReference>
<reference evidence="1 2" key="1">
    <citation type="journal article" date="2018" name="BMC Genomics">
        <title>Comparative genomics of the wheat fungal pathogen Pyrenophora tritici-repentis reveals chromosomal variations and genome plasticity.</title>
        <authorList>
            <person name="Moolhuijzen P."/>
            <person name="See P.T."/>
            <person name="Hane J.K."/>
            <person name="Shi G."/>
            <person name="Liu Z."/>
            <person name="Oliver R.P."/>
            <person name="Moffat C.S."/>
        </authorList>
    </citation>
    <scope>NUCLEOTIDE SEQUENCE [LARGE SCALE GENOMIC DNA]</scope>
    <source>
        <strain evidence="1">M4</strain>
    </source>
</reference>
<dbReference type="RefSeq" id="XP_065964753.1">
    <property type="nucleotide sequence ID" value="XM_066102551.1"/>
</dbReference>
<dbReference type="Proteomes" id="UP000245464">
    <property type="component" value="Chromosome 1"/>
</dbReference>
<proteinExistence type="predicted"/>
<dbReference type="AlphaFoldDB" id="A0A2W1G8E3"/>
<evidence type="ECO:0000313" key="2">
    <source>
        <dbReference type="Proteomes" id="UP000245464"/>
    </source>
</evidence>
<comment type="caution">
    <text evidence="1">The sequence shown here is derived from an EMBL/GenBank/DDBJ whole genome shotgun (WGS) entry which is preliminary data.</text>
</comment>
<dbReference type="InterPro" id="IPR046539">
    <property type="entry name" value="DUF6604"/>
</dbReference>
<dbReference type="PANTHER" id="PTHR38795:SF1">
    <property type="entry name" value="DUF6604 DOMAIN-CONTAINING PROTEIN"/>
    <property type="match status" value="1"/>
</dbReference>
<name>A0A2W1G8E3_9PLEO</name>
<dbReference type="PANTHER" id="PTHR38795">
    <property type="entry name" value="DUF6604 DOMAIN-CONTAINING PROTEIN"/>
    <property type="match status" value="1"/>
</dbReference>
<dbReference type="KEGG" id="ptrr:90953780"/>
<evidence type="ECO:0000313" key="1">
    <source>
        <dbReference type="EMBL" id="KAF7575816.1"/>
    </source>
</evidence>
<dbReference type="GeneID" id="90953780"/>
<accession>A0A2W1G8E3</accession>
<dbReference type="EMBL" id="NQIK02000001">
    <property type="protein sequence ID" value="KAF7575816.1"/>
    <property type="molecule type" value="Genomic_DNA"/>
</dbReference>
<organism evidence="1 2">
    <name type="scientific">Pyrenophora tritici-repentis</name>
    <dbReference type="NCBI Taxonomy" id="45151"/>
    <lineage>
        <taxon>Eukaryota</taxon>
        <taxon>Fungi</taxon>
        <taxon>Dikarya</taxon>
        <taxon>Ascomycota</taxon>
        <taxon>Pezizomycotina</taxon>
        <taxon>Dothideomycetes</taxon>
        <taxon>Pleosporomycetidae</taxon>
        <taxon>Pleosporales</taxon>
        <taxon>Pleosporineae</taxon>
        <taxon>Pleosporaceae</taxon>
        <taxon>Pyrenophora</taxon>
    </lineage>
</organism>
<gene>
    <name evidence="1" type="ORF">PtrM4_000560</name>
</gene>
<sequence length="124" mass="13532">MATLRSIYQQYKHDTDVVASWLATTAKSLGYDAALGPPPPEMKSQRLKGKARKLARSSSSAQSAMANQASKPKYTLAIRDFIPLSEHIANANGRVVDVPDYFKAALERVISVRSSFSEEARGCS</sequence>
<protein>
    <submittedName>
        <fullName evidence="1">Uncharacterized protein</fullName>
    </submittedName>
</protein>